<organism evidence="2">
    <name type="scientific">Ralstonia solanacearum</name>
    <name type="common">Pseudomonas solanacearum</name>
    <dbReference type="NCBI Taxonomy" id="305"/>
    <lineage>
        <taxon>Bacteria</taxon>
        <taxon>Pseudomonadati</taxon>
        <taxon>Pseudomonadota</taxon>
        <taxon>Betaproteobacteria</taxon>
        <taxon>Burkholderiales</taxon>
        <taxon>Burkholderiaceae</taxon>
        <taxon>Ralstonia</taxon>
        <taxon>Ralstonia solanacearum species complex</taxon>
    </lineage>
</organism>
<dbReference type="EMBL" id="LN899822">
    <property type="protein sequence ID" value="CUV61908.1"/>
    <property type="molecule type" value="Genomic_DNA"/>
</dbReference>
<evidence type="ECO:0000313" key="3">
    <source>
        <dbReference type="EMBL" id="CUV36150.1"/>
    </source>
</evidence>
<evidence type="ECO:0000256" key="1">
    <source>
        <dbReference type="SAM" id="MobiDB-lite"/>
    </source>
</evidence>
<sequence length="60" mass="6090">MDVASAVAADASGLKRSERITLPISAMLTLARVGHPRNGAAQIRQPPGPAGRGNRRGGSA</sequence>
<dbReference type="EMBL" id="LN899825">
    <property type="protein sequence ID" value="CUV36150.1"/>
    <property type="molecule type" value="Genomic_DNA"/>
</dbReference>
<evidence type="ECO:0000313" key="2">
    <source>
        <dbReference type="EMBL" id="CUV24509.1"/>
    </source>
</evidence>
<evidence type="ECO:0000313" key="4">
    <source>
        <dbReference type="EMBL" id="CUV61908.1"/>
    </source>
</evidence>
<feature type="region of interest" description="Disordered" evidence="1">
    <location>
        <begin position="36"/>
        <end position="60"/>
    </location>
</feature>
<reference evidence="2" key="1">
    <citation type="submission" date="2015-10" db="EMBL/GenBank/DDBJ databases">
        <authorList>
            <person name="Gilbert D.G."/>
        </authorList>
    </citation>
    <scope>NUCLEOTIDE SEQUENCE</scope>
    <source>
        <strain evidence="2">Phyl III-seqv23</strain>
    </source>
</reference>
<accession>A0A0S4UQK2</accession>
<dbReference type="EMBL" id="LN899823">
    <property type="protein sequence ID" value="CUV24509.1"/>
    <property type="molecule type" value="Genomic_DNA"/>
</dbReference>
<dbReference type="AlphaFoldDB" id="A0A0S4UQK2"/>
<protein>
    <submittedName>
        <fullName evidence="2">Uncharacterized protein</fullName>
    </submittedName>
</protein>
<proteinExistence type="predicted"/>
<gene>
    <name evidence="4" type="ORF">RD1301_v1_1860012</name>
    <name evidence="2" type="ORF">RUN1744_v1_650085</name>
    <name evidence="3" type="ORF">TD1301_v1_1920019</name>
</gene>
<name>A0A0S4UQK2_RALSL</name>